<feature type="region of interest" description="Disordered" evidence="8">
    <location>
        <begin position="443"/>
        <end position="511"/>
    </location>
</feature>
<dbReference type="GO" id="GO:0006357">
    <property type="term" value="P:regulation of transcription by RNA polymerase II"/>
    <property type="evidence" value="ECO:0007669"/>
    <property type="project" value="InterPro"/>
</dbReference>
<protein>
    <recommendedName>
        <fullName evidence="7">Enhancer of polycomb-like protein</fullName>
    </recommendedName>
</protein>
<feature type="compositionally biased region" description="Low complexity" evidence="8">
    <location>
        <begin position="492"/>
        <end position="507"/>
    </location>
</feature>
<evidence type="ECO:0000313" key="10">
    <source>
        <dbReference type="EMBL" id="SSD59041.1"/>
    </source>
</evidence>
<evidence type="ECO:0000256" key="4">
    <source>
        <dbReference type="ARBA" id="ARBA00023163"/>
    </source>
</evidence>
<evidence type="ECO:0000256" key="5">
    <source>
        <dbReference type="ARBA" id="ARBA00023242"/>
    </source>
</evidence>
<dbReference type="EMBL" id="UFAJ01000081">
    <property type="protein sequence ID" value="SSD59041.1"/>
    <property type="molecule type" value="Genomic_DNA"/>
</dbReference>
<feature type="compositionally biased region" description="Basic residues" evidence="8">
    <location>
        <begin position="466"/>
        <end position="477"/>
    </location>
</feature>
<evidence type="ECO:0000256" key="2">
    <source>
        <dbReference type="ARBA" id="ARBA00008035"/>
    </source>
</evidence>
<comment type="subcellular location">
    <subcellularLocation>
        <location evidence="1 7">Nucleus</location>
    </subcellularLocation>
</comment>
<feature type="region of interest" description="Disordered" evidence="8">
    <location>
        <begin position="806"/>
        <end position="940"/>
    </location>
</feature>
<keyword evidence="4 7" id="KW-0804">Transcription</keyword>
<organism evidence="10 11">
    <name type="scientific">Saccharomycodes ludwigii</name>
    <dbReference type="NCBI Taxonomy" id="36035"/>
    <lineage>
        <taxon>Eukaryota</taxon>
        <taxon>Fungi</taxon>
        <taxon>Dikarya</taxon>
        <taxon>Ascomycota</taxon>
        <taxon>Saccharomycotina</taxon>
        <taxon>Saccharomycetes</taxon>
        <taxon>Saccharomycodales</taxon>
        <taxon>Saccharomycodaceae</taxon>
        <taxon>Saccharomycodes</taxon>
    </lineage>
</organism>
<comment type="function">
    <text evidence="6">Component of the NuA4 histone acetyltransferase complex which is involved in transcriptional activation of selected genes principally by acetylation of nucleosomal histone H4 and H2A. The NuA4 complex is also involved in DNA repair. Involved in gene silencing by neighboring heterochromatin, blockage of the silencing spreading along the chromosome, and required for cell cycle progression through G2/M.</text>
</comment>
<feature type="compositionally biased region" description="Polar residues" evidence="8">
    <location>
        <begin position="443"/>
        <end position="465"/>
    </location>
</feature>
<evidence type="ECO:0000256" key="1">
    <source>
        <dbReference type="ARBA" id="ARBA00004123"/>
    </source>
</evidence>
<evidence type="ECO:0000256" key="7">
    <source>
        <dbReference type="RuleBase" id="RU361124"/>
    </source>
</evidence>
<accession>A0A376B315</accession>
<keyword evidence="5 7" id="KW-0539">Nucleus</keyword>
<gene>
    <name evidence="10" type="ORF">SCODWIG_00802</name>
</gene>
<feature type="compositionally biased region" description="Low complexity" evidence="8">
    <location>
        <begin position="806"/>
        <end position="826"/>
    </location>
</feature>
<comment type="similarity">
    <text evidence="2 7">Belongs to the enhancer of polycomb family.</text>
</comment>
<feature type="compositionally biased region" description="Polar residues" evidence="8">
    <location>
        <begin position="860"/>
        <end position="892"/>
    </location>
</feature>
<dbReference type="Pfam" id="PF10513">
    <property type="entry name" value="EPL1"/>
    <property type="match status" value="1"/>
</dbReference>
<feature type="compositionally biased region" description="Low complexity" evidence="8">
    <location>
        <begin position="903"/>
        <end position="940"/>
    </location>
</feature>
<feature type="domain" description="Enhancer of polycomb-like N-terminal" evidence="9">
    <location>
        <begin position="47"/>
        <end position="201"/>
    </location>
</feature>
<feature type="region of interest" description="Disordered" evidence="8">
    <location>
        <begin position="1"/>
        <end position="51"/>
    </location>
</feature>
<dbReference type="GO" id="GO:0005634">
    <property type="term" value="C:nucleus"/>
    <property type="evidence" value="ECO:0007669"/>
    <property type="project" value="UniProtKB-SubCell"/>
</dbReference>
<dbReference type="Proteomes" id="UP000262825">
    <property type="component" value="Unassembled WGS sequence"/>
</dbReference>
<evidence type="ECO:0000259" key="9">
    <source>
        <dbReference type="Pfam" id="PF10513"/>
    </source>
</evidence>
<dbReference type="InterPro" id="IPR024943">
    <property type="entry name" value="Enhancer_polycomb"/>
</dbReference>
<proteinExistence type="inferred from homology"/>
<feature type="compositionally biased region" description="Low complexity" evidence="8">
    <location>
        <begin position="14"/>
        <end position="31"/>
    </location>
</feature>
<keyword evidence="11" id="KW-1185">Reference proteome</keyword>
<keyword evidence="3 7" id="KW-0805">Transcription regulation</keyword>
<dbReference type="VEuPathDB" id="FungiDB:SCODWIG_00802"/>
<reference evidence="11" key="1">
    <citation type="submission" date="2018-06" db="EMBL/GenBank/DDBJ databases">
        <authorList>
            <person name="Guldener U."/>
        </authorList>
    </citation>
    <scope>NUCLEOTIDE SEQUENCE [LARGE SCALE GENOMIC DNA]</scope>
    <source>
        <strain evidence="11">UTAD17</strain>
    </source>
</reference>
<sequence>MLPGTIKNKAVRLTTKNTNTVQNNNNNNNNGGTVGGENGRSTSTRSRTRKLSVKQRLPIYKYPELKDEIDILDKQQGLFEHEQLPLQQRDIISIETGVEKHEEKEEHLKNILLNQNQLTHNYIPTPDASKKWNEYKKYYQGNFEYPTEYIKGSNTVEDYCRPPYLMDEEDAEFLKELGLKNVCEMMLSEDQFEFLCSKFEEIIHERQPFLAVEPESILSFEEVKPLLVGKLTSPNLKNELANELNVDEKKTHIRLLWDSDIVMRLESDDQLSILDNFGKQVYDHWKARKLKSKGESIFPELKFEKHSDHDDHDPYVCFRRRALRHSRKTRKMDIQNSQKLRILLKQLERTKEMALYVSKRENINNNLLLNDYKIFLQRSEFKTLKRKLNSTADDQLLIDVKRRKKPPTTFAERKNVYISAEEAKRADLKRKLCVSENYDSQTINNSGVKPISSSQAVKISGTTSKRSQKGPRRRKRSTSNVDAALDSASSPQVQQPINQQQKQQQQQDTKDNLSHIYIKLSNSKIPDIELEDADKVLGYKEISTQRYVEDKMKKRHLEDGNCMFNLTDDPHNPVFDIELPDHLVDPSTVLNSSISANKYKFTKAYYCGDLDSYLDGVKKIQAFDANGTRVDPSVNGSSLEVYDVFDDSPVYSQELPIQMRRRAGRYGVDYLDKRQDKRTDLLNEFFDFDELVNQELEQQSIDVYSSNLDSYIRLQDKWKHDYEHNLYGNNVNEEPALLNRIPEETQVIRFGTMLWSKAYDQSRDALAKYRKEQYLRVKKQQQLQQQQQKLLEEQLILQQKQQYNESSQDQQLQSHQQQQQKQQQKTKQPRQRKNNKNNNSNNNVPKKSKKAKNDATSSSLRSNKPNTKLNKKQGSNINVSGTESSTPPSNNGGKKRSTSHLSATANATAANAATTTTAANAATAKAANATATASTTTPVN</sequence>
<dbReference type="AlphaFoldDB" id="A0A376B315"/>
<evidence type="ECO:0000256" key="6">
    <source>
        <dbReference type="ARBA" id="ARBA00025513"/>
    </source>
</evidence>
<evidence type="ECO:0000256" key="8">
    <source>
        <dbReference type="SAM" id="MobiDB-lite"/>
    </source>
</evidence>
<dbReference type="PANTHER" id="PTHR14898">
    <property type="entry name" value="ENHANCER OF POLYCOMB"/>
    <property type="match status" value="1"/>
</dbReference>
<evidence type="ECO:0000256" key="3">
    <source>
        <dbReference type="ARBA" id="ARBA00023015"/>
    </source>
</evidence>
<name>A0A376B315_9ASCO</name>
<evidence type="ECO:0000313" key="11">
    <source>
        <dbReference type="Proteomes" id="UP000262825"/>
    </source>
</evidence>
<feature type="compositionally biased region" description="Low complexity" evidence="8">
    <location>
        <begin position="836"/>
        <end position="845"/>
    </location>
</feature>
<dbReference type="GO" id="GO:0035267">
    <property type="term" value="C:NuA4 histone acetyltransferase complex"/>
    <property type="evidence" value="ECO:0007669"/>
    <property type="project" value="InterPro"/>
</dbReference>
<dbReference type="InterPro" id="IPR019542">
    <property type="entry name" value="Enhancer_polycomb-like_N"/>
</dbReference>